<dbReference type="GO" id="GO:0016539">
    <property type="term" value="P:intein-mediated protein splicing"/>
    <property type="evidence" value="ECO:0007669"/>
    <property type="project" value="InterPro"/>
</dbReference>
<dbReference type="Gene3D" id="2.150.10.10">
    <property type="entry name" value="Serralysin-like metalloprotease, C-terminal"/>
    <property type="match status" value="8"/>
</dbReference>
<evidence type="ECO:0000256" key="1">
    <source>
        <dbReference type="ARBA" id="ARBA00004613"/>
    </source>
</evidence>
<feature type="compositionally biased region" description="Basic and acidic residues" evidence="5">
    <location>
        <begin position="1230"/>
        <end position="1239"/>
    </location>
</feature>
<dbReference type="SUPFAM" id="SSF51120">
    <property type="entry name" value="beta-Roll"/>
    <property type="match status" value="10"/>
</dbReference>
<dbReference type="InterPro" id="IPR011049">
    <property type="entry name" value="Serralysin-like_metalloprot_C"/>
</dbReference>
<dbReference type="InterPro" id="IPR050557">
    <property type="entry name" value="RTX_toxin/Mannuronan_C5-epim"/>
</dbReference>
<dbReference type="GO" id="GO:0005509">
    <property type="term" value="F:calcium ion binding"/>
    <property type="evidence" value="ECO:0007669"/>
    <property type="project" value="InterPro"/>
</dbReference>
<dbReference type="InterPro" id="IPR001343">
    <property type="entry name" value="Hemolysn_Ca-bd"/>
</dbReference>
<evidence type="ECO:0000313" key="7">
    <source>
        <dbReference type="EMBL" id="SEN53771.1"/>
    </source>
</evidence>
<dbReference type="PROSITE" id="PS00330">
    <property type="entry name" value="HEMOLYSIN_CALCIUM"/>
    <property type="match status" value="20"/>
</dbReference>
<dbReference type="InterPro" id="IPR006141">
    <property type="entry name" value="Intein_N"/>
</dbReference>
<feature type="region of interest" description="Disordered" evidence="5">
    <location>
        <begin position="248"/>
        <end position="286"/>
    </location>
</feature>
<feature type="region of interest" description="Disordered" evidence="5">
    <location>
        <begin position="629"/>
        <end position="651"/>
    </location>
</feature>
<accession>A0A1H8HBX8</accession>
<organism evidence="7 8">
    <name type="scientific">Palleronia pelagia</name>
    <dbReference type="NCBI Taxonomy" id="387096"/>
    <lineage>
        <taxon>Bacteria</taxon>
        <taxon>Pseudomonadati</taxon>
        <taxon>Pseudomonadota</taxon>
        <taxon>Alphaproteobacteria</taxon>
        <taxon>Rhodobacterales</taxon>
        <taxon>Roseobacteraceae</taxon>
        <taxon>Palleronia</taxon>
    </lineage>
</organism>
<comment type="subcellular location">
    <subcellularLocation>
        <location evidence="1">Secreted</location>
    </subcellularLocation>
</comment>
<dbReference type="PRINTS" id="PR00313">
    <property type="entry name" value="CABNDNGRPT"/>
</dbReference>
<dbReference type="Pfam" id="PF00353">
    <property type="entry name" value="HemolysinCabind"/>
    <property type="match status" value="17"/>
</dbReference>
<dbReference type="PANTHER" id="PTHR38340">
    <property type="entry name" value="S-LAYER PROTEIN"/>
    <property type="match status" value="1"/>
</dbReference>
<dbReference type="Pfam" id="PF00354">
    <property type="entry name" value="Pentaxin"/>
    <property type="match status" value="1"/>
</dbReference>
<keyword evidence="4" id="KW-1015">Disulfide bond</keyword>
<dbReference type="Pfam" id="PF13403">
    <property type="entry name" value="Hint_2"/>
    <property type="match status" value="1"/>
</dbReference>
<dbReference type="PROSITE" id="PS51828">
    <property type="entry name" value="PTX_2"/>
    <property type="match status" value="1"/>
</dbReference>
<dbReference type="InterPro" id="IPR036844">
    <property type="entry name" value="Hint_dom_sf"/>
</dbReference>
<evidence type="ECO:0000256" key="5">
    <source>
        <dbReference type="SAM" id="MobiDB-lite"/>
    </source>
</evidence>
<protein>
    <submittedName>
        <fullName evidence="7">Ca2+-binding protein, RTX toxin-related</fullName>
    </submittedName>
</protein>
<sequence length="1954" mass="195790">MVLLTIYTVTTSNWNSPAFWSGISESSGGHELDFWDLPASYTVEVDLEAGELTLSDGTTTFTVGDTAATGTYDVTLGGATQFSFFNLVSTSQGQDTLLGTDASEEFYGGDGADLIEGRGGDDAIFFWSGDDTVFGGDGNDLIEDRSGFNYTGENSLDGGAGNDTVFAGGGNDILLGDAGADSLIGEDGNDVLVGGAGGDALSGGSGTDTASYEGSSAAVSVNLDTGNASGGDASGDTLSSVENLTGSSFNDTLTGDAGNNRIEGADGSDLLRGGSGDDTLIGGDGVRDTLDGGAGNDSIEGGAGQDAVFINENDGIDTIDAGGTAEDAVGDYLDLRSSGADGVSVTFDTTDGSGSYAYLGSGSSLGTFSNFEQVFTTNNDDFIDATATTGNGTYVNARAGGDTILGGIIGETFDGGDGNDSLDGGGGGDTLVGGNGNDTLLGGLGDDSILGGDGVDSIVGGDGNDTIDGGDRTDTIRGGAGNDLLIDTGDASLSDDTIYGEAGNDTIAGGVREDLLDGGDDADDFLIDDAFGADTIIGGEGVTTGIDRDRIDFSGMAASGVALTYTAAEAGSATAAGDTLTFTGVEAITLTNLADSADATALSVGVEIDGLGGDDTLLGGGGTDTLLGGGGSDVLRGGDGNDSLDGGAGDDLLTTGQGQDTLLGGDGNDTLMNSAGDDSLVGGTGDDSLVASAGNDTLEGGAGFDTLYGGTGDDSLDGGADDDLLVADMAGVTFNATGTDGVGLASGIADFPTTQLSYEITFSSTMPLDDLPLGSYAVSGSGNEFMLEVVGGNFTYYVDGGSPVDTGISAAPYFDGNPHTVGITWDSATGDVRIYGDGTEIFSDTHAAGSTLTQGGTFVLGQDQDEVGGGFDPTQVFIGTIYGTRLYDDVRTSPEMLDGALGPIADTSDANLIANWVADTDAATFTDTTGSHSMAMSGDVAARWSAGADTLLGGSGADTLYGGGGADTLDGGFGADAIDGGEDADTFLVSDGFGNDTITGGEGVTSGTDHDRINLSDLSGPVTVSYIGDEAGTITDGTDTVTFSETEALILTGFDDYLDATADTTGTGIDVQAGAGNDTIVGSDEEDLVDAGAGDDIVYTGANNDTIETGDGSDTIYLDDSDGGSSNVLTDGGTSGIDRIILATGSGSYRIQGTFSDAQGFEIIDGSGASGDVLGTQDAFANFDFTNVTLLGVDGIEGTAQADTILGSAAADSIDGLDGSDSLSGGLGDDTIRGGRGDDTLAGGDGADRLDGGLGFDTVSGGDGNDTIVSVGDDTLFTSYEDLVAGLSATTHIRFEETAGGTAADSIGANDGTVSGGVNLSATGVDGSSSAADFSGSNSTVGLGNAASLNPSVGTYQFWVNPATVNGFLLDSSANTEAEGMRVQMNAGQIEVTFYDGGDNLILQSSGGALAAGSWSHVAITWDGSNVRLFVDGIEEDSAASAFNVSGNTNDLVLGAKDDGGSFNSFFDGRIDEFGVHNTALTATELADLTAAGPAGGLIEIQPDSYDGGLGSDMVDYSASTAAVDVNLATFTGVGGAAESDSYTGIENVTGSAFADSITGDAADNVLLGGGDADTISGGDGDDYIDGGAGDDVLSTGLGQDTLIGGDGNDTLTNAAGDDSLVGGAGNDSLVATDGNDTLEGGDGNDTLDGGADDDSLTGGLGDDSLTGGTGDDIFVYAPGDGNDTITDFNTGNTGTLSDGDSANNDFIDLSAFYDDIWELQGDQADDGILNQSNSTDINGNAVDYSDNTSMGSGSLTFSRASADGSSFTSENTGVVCFAARTRIETGRGNVPIEDLRVGDLVITLDDGPQPIEWIGSRRVSRHELAARENLRPILLKRGCLELKRDLLVSPQHGMLVGDNLVRAKHLVKHLRGCRIAHGKRHVTYFHLMLAKHQILFAEGVPSESFYPGPTAVKMMSPRARDSLFETFPELQHAKTKTEVAEIYGKPAYPYSKP</sequence>
<keyword evidence="8" id="KW-1185">Reference proteome</keyword>
<dbReference type="SMART" id="SM00159">
    <property type="entry name" value="PTX"/>
    <property type="match status" value="1"/>
</dbReference>
<feature type="region of interest" description="Disordered" evidence="5">
    <location>
        <begin position="1225"/>
        <end position="1246"/>
    </location>
</feature>
<dbReference type="Proteomes" id="UP000199372">
    <property type="component" value="Unassembled WGS sequence"/>
</dbReference>
<dbReference type="PRINTS" id="PR00895">
    <property type="entry name" value="PENTAXIN"/>
</dbReference>
<evidence type="ECO:0000256" key="2">
    <source>
        <dbReference type="ARBA" id="ARBA00022525"/>
    </source>
</evidence>
<gene>
    <name evidence="7" type="ORF">SAMN04488011_104386</name>
</gene>
<dbReference type="InterPro" id="IPR028992">
    <property type="entry name" value="Hedgehog/Intein_dom"/>
</dbReference>
<proteinExistence type="predicted"/>
<dbReference type="PROSITE" id="PS50817">
    <property type="entry name" value="INTEIN_N_TER"/>
    <property type="match status" value="1"/>
</dbReference>
<dbReference type="SUPFAM" id="SSF51294">
    <property type="entry name" value="Hedgehog/intein (Hint) domain"/>
    <property type="match status" value="1"/>
</dbReference>
<name>A0A1H8HBX8_9RHOB</name>
<dbReference type="Pfam" id="PF13385">
    <property type="entry name" value="Laminin_G_3"/>
    <property type="match status" value="1"/>
</dbReference>
<evidence type="ECO:0000256" key="4">
    <source>
        <dbReference type="ARBA" id="ARBA00023157"/>
    </source>
</evidence>
<keyword evidence="3" id="KW-0732">Signal</keyword>
<feature type="compositionally biased region" description="Low complexity" evidence="5">
    <location>
        <begin position="1633"/>
        <end position="1650"/>
    </location>
</feature>
<dbReference type="SUPFAM" id="SSF49899">
    <property type="entry name" value="Concanavalin A-like lectins/glucanases"/>
    <property type="match status" value="2"/>
</dbReference>
<feature type="compositionally biased region" description="Gly residues" evidence="5">
    <location>
        <begin position="629"/>
        <end position="640"/>
    </location>
</feature>
<dbReference type="SMART" id="SM00282">
    <property type="entry name" value="LamG"/>
    <property type="match status" value="1"/>
</dbReference>
<dbReference type="Gene3D" id="2.60.120.200">
    <property type="match status" value="2"/>
</dbReference>
<dbReference type="InterPro" id="IPR013320">
    <property type="entry name" value="ConA-like_dom_sf"/>
</dbReference>
<dbReference type="Gene3D" id="2.170.16.10">
    <property type="entry name" value="Hedgehog/Intein (Hint) domain"/>
    <property type="match status" value="1"/>
</dbReference>
<dbReference type="GO" id="GO:0005576">
    <property type="term" value="C:extracellular region"/>
    <property type="evidence" value="ECO:0007669"/>
    <property type="project" value="UniProtKB-SubCell"/>
</dbReference>
<dbReference type="PANTHER" id="PTHR38340:SF1">
    <property type="entry name" value="S-LAYER PROTEIN"/>
    <property type="match status" value="1"/>
</dbReference>
<evidence type="ECO:0000259" key="6">
    <source>
        <dbReference type="PROSITE" id="PS51828"/>
    </source>
</evidence>
<feature type="region of interest" description="Disordered" evidence="5">
    <location>
        <begin position="1625"/>
        <end position="1673"/>
    </location>
</feature>
<evidence type="ECO:0000313" key="8">
    <source>
        <dbReference type="Proteomes" id="UP000199372"/>
    </source>
</evidence>
<feature type="domain" description="Pentraxin (PTX)" evidence="6">
    <location>
        <begin position="730"/>
        <end position="935"/>
    </location>
</feature>
<feature type="compositionally biased region" description="Low complexity" evidence="5">
    <location>
        <begin position="641"/>
        <end position="651"/>
    </location>
</feature>
<dbReference type="InterPro" id="IPR018511">
    <property type="entry name" value="Hemolysin-typ_Ca-bd_CS"/>
</dbReference>
<dbReference type="EMBL" id="FOCM01000004">
    <property type="protein sequence ID" value="SEN53771.1"/>
    <property type="molecule type" value="Genomic_DNA"/>
</dbReference>
<dbReference type="CDD" id="cd00110">
    <property type="entry name" value="LamG"/>
    <property type="match status" value="1"/>
</dbReference>
<dbReference type="InterPro" id="IPR001759">
    <property type="entry name" value="PTX_dom"/>
</dbReference>
<evidence type="ECO:0000256" key="3">
    <source>
        <dbReference type="ARBA" id="ARBA00022729"/>
    </source>
</evidence>
<keyword evidence="2" id="KW-0964">Secreted</keyword>
<dbReference type="SMART" id="SM00560">
    <property type="entry name" value="LamGL"/>
    <property type="match status" value="1"/>
</dbReference>
<dbReference type="InterPro" id="IPR001791">
    <property type="entry name" value="Laminin_G"/>
</dbReference>
<dbReference type="InterPro" id="IPR006558">
    <property type="entry name" value="LamG-like"/>
</dbReference>
<reference evidence="8" key="1">
    <citation type="submission" date="2016-10" db="EMBL/GenBank/DDBJ databases">
        <authorList>
            <person name="Varghese N."/>
            <person name="Submissions S."/>
        </authorList>
    </citation>
    <scope>NUCLEOTIDE SEQUENCE [LARGE SCALE GENOMIC DNA]</scope>
    <source>
        <strain evidence="8">DSM 26893</strain>
    </source>
</reference>